<dbReference type="PANTHER" id="PTHR47894">
    <property type="entry name" value="HTH-TYPE TRANSCRIPTIONAL REGULATOR GADX"/>
    <property type="match status" value="1"/>
</dbReference>
<dbReference type="SMART" id="SM00342">
    <property type="entry name" value="HTH_ARAC"/>
    <property type="match status" value="1"/>
</dbReference>
<evidence type="ECO:0000256" key="3">
    <source>
        <dbReference type="ARBA" id="ARBA00023163"/>
    </source>
</evidence>
<dbReference type="PROSITE" id="PS01124">
    <property type="entry name" value="HTH_ARAC_FAMILY_2"/>
    <property type="match status" value="1"/>
</dbReference>
<accession>A0A0N0XIV7</accession>
<dbReference type="InterPro" id="IPR009057">
    <property type="entry name" value="Homeodomain-like_sf"/>
</dbReference>
<evidence type="ECO:0000256" key="2">
    <source>
        <dbReference type="ARBA" id="ARBA00023125"/>
    </source>
</evidence>
<dbReference type="OrthoDB" id="6506763at2"/>
<evidence type="ECO:0000313" key="6">
    <source>
        <dbReference type="Proteomes" id="UP000037939"/>
    </source>
</evidence>
<dbReference type="InterPro" id="IPR018060">
    <property type="entry name" value="HTH_AraC"/>
</dbReference>
<dbReference type="PROSITE" id="PS00041">
    <property type="entry name" value="HTH_ARAC_FAMILY_1"/>
    <property type="match status" value="1"/>
</dbReference>
<dbReference type="Pfam" id="PF12833">
    <property type="entry name" value="HTH_18"/>
    <property type="match status" value="1"/>
</dbReference>
<proteinExistence type="predicted"/>
<dbReference type="PANTHER" id="PTHR47894:SF1">
    <property type="entry name" value="HTH-TYPE TRANSCRIPTIONAL REGULATOR VQSM"/>
    <property type="match status" value="1"/>
</dbReference>
<sequence>MTPWSRTVTSKLALLGLESARAHGLSPREFQRITGIAEAEARDPQGRIAAEKHIAMLNLTERMTPLAHMPHSMSAVLTTAPFSTVICVVANSPTLQHAFANYLDLRGLIGDVDDMLIKQQGDYFEFEYQMEGNADGERTGRSAFGNLMLMARLARQYLDDAHLPVAIELTGKPFPGWQAAQEEERCRLRFGAARNRMALHLPGAAQAYALHNRVAYDVINGQAQAEVQALQQKYSFAARVQALIDELVNPVTVFAGDNTLLEMVCERLHTSRFTLHRLLQKEDTHFQRITAQVRLKKAKQMLLQEQASISNVSDLLGFSSVSAFSRFFSAQSGLTPSRFKSMHRAG</sequence>
<dbReference type="SUPFAM" id="SSF46689">
    <property type="entry name" value="Homeodomain-like"/>
    <property type="match status" value="1"/>
</dbReference>
<keyword evidence="2" id="KW-0238">DNA-binding</keyword>
<dbReference type="Proteomes" id="UP000037939">
    <property type="component" value="Unassembled WGS sequence"/>
</dbReference>
<protein>
    <submittedName>
        <fullName evidence="5">CFA/I fimbrial subunit D</fullName>
    </submittedName>
</protein>
<dbReference type="GO" id="GO:0000976">
    <property type="term" value="F:transcription cis-regulatory region binding"/>
    <property type="evidence" value="ECO:0007669"/>
    <property type="project" value="TreeGrafter"/>
</dbReference>
<dbReference type="EMBL" id="LAQT01000009">
    <property type="protein sequence ID" value="KPC52711.1"/>
    <property type="molecule type" value="Genomic_DNA"/>
</dbReference>
<keyword evidence="1" id="KW-0805">Transcription regulation</keyword>
<gene>
    <name evidence="5" type="primary">cfaD</name>
    <name evidence="5" type="ORF">WG78_12725</name>
</gene>
<keyword evidence="3" id="KW-0804">Transcription</keyword>
<dbReference type="RefSeq" id="WP_053938182.1">
    <property type="nucleotide sequence ID" value="NZ_LAQT01000009.1"/>
</dbReference>
<feature type="domain" description="HTH araC/xylS-type" evidence="4">
    <location>
        <begin position="238"/>
        <end position="342"/>
    </location>
</feature>
<comment type="caution">
    <text evidence="5">The sequence shown here is derived from an EMBL/GenBank/DDBJ whole genome shotgun (WGS) entry which is preliminary data.</text>
</comment>
<dbReference type="GO" id="GO:0005829">
    <property type="term" value="C:cytosol"/>
    <property type="evidence" value="ECO:0007669"/>
    <property type="project" value="TreeGrafter"/>
</dbReference>
<dbReference type="STRING" id="857265.WG78_12725"/>
<keyword evidence="6" id="KW-1185">Reference proteome</keyword>
<reference evidence="5 6" key="1">
    <citation type="submission" date="2015-07" db="EMBL/GenBank/DDBJ databases">
        <title>Draft genome sequence of the Amantichitinum ursilacus IGB-41, a new chitin-degrading bacterium.</title>
        <authorList>
            <person name="Kirstahler P."/>
            <person name="Guenther M."/>
            <person name="Grumaz C."/>
            <person name="Rupp S."/>
            <person name="Zibek S."/>
            <person name="Sohn K."/>
        </authorList>
    </citation>
    <scope>NUCLEOTIDE SEQUENCE [LARGE SCALE GENOMIC DNA]</scope>
    <source>
        <strain evidence="5 6">IGB-41</strain>
    </source>
</reference>
<dbReference type="AlphaFoldDB" id="A0A0N0XIV7"/>
<name>A0A0N0XIV7_9NEIS</name>
<dbReference type="GO" id="GO:0003700">
    <property type="term" value="F:DNA-binding transcription factor activity"/>
    <property type="evidence" value="ECO:0007669"/>
    <property type="project" value="InterPro"/>
</dbReference>
<evidence type="ECO:0000256" key="1">
    <source>
        <dbReference type="ARBA" id="ARBA00023015"/>
    </source>
</evidence>
<evidence type="ECO:0000313" key="5">
    <source>
        <dbReference type="EMBL" id="KPC52711.1"/>
    </source>
</evidence>
<organism evidence="5 6">
    <name type="scientific">Amantichitinum ursilacus</name>
    <dbReference type="NCBI Taxonomy" id="857265"/>
    <lineage>
        <taxon>Bacteria</taxon>
        <taxon>Pseudomonadati</taxon>
        <taxon>Pseudomonadota</taxon>
        <taxon>Betaproteobacteria</taxon>
        <taxon>Neisseriales</taxon>
        <taxon>Chitinibacteraceae</taxon>
        <taxon>Amantichitinum</taxon>
    </lineage>
</organism>
<dbReference type="InterPro" id="IPR018062">
    <property type="entry name" value="HTH_AraC-typ_CS"/>
</dbReference>
<dbReference type="Gene3D" id="1.10.10.60">
    <property type="entry name" value="Homeodomain-like"/>
    <property type="match status" value="1"/>
</dbReference>
<evidence type="ECO:0000259" key="4">
    <source>
        <dbReference type="PROSITE" id="PS01124"/>
    </source>
</evidence>
<dbReference type="Pfam" id="PF12625">
    <property type="entry name" value="Arabinose_bd"/>
    <property type="match status" value="1"/>
</dbReference>
<dbReference type="InterPro" id="IPR032687">
    <property type="entry name" value="AraC-type_N"/>
</dbReference>